<dbReference type="FunCoup" id="T1FM49">
    <property type="interactions" value="169"/>
</dbReference>
<evidence type="ECO:0000313" key="5">
    <source>
        <dbReference type="Proteomes" id="UP000015101"/>
    </source>
</evidence>
<dbReference type="SMART" id="SM01260">
    <property type="entry name" value="LANC_like"/>
    <property type="match status" value="1"/>
</dbReference>
<dbReference type="OMA" id="LSLYFEW"/>
<dbReference type="PANTHER" id="PTHR12736">
    <property type="entry name" value="LANC-LIKE PROTEIN"/>
    <property type="match status" value="1"/>
</dbReference>
<dbReference type="PRINTS" id="PR01951">
    <property type="entry name" value="LANCEUKARYTE"/>
</dbReference>
<dbReference type="RefSeq" id="XP_009015182.1">
    <property type="nucleotide sequence ID" value="XM_009016934.1"/>
</dbReference>
<feature type="binding site" evidence="2">
    <location>
        <position position="350"/>
    </location>
    <ligand>
        <name>Zn(2+)</name>
        <dbReference type="ChEBI" id="CHEBI:29105"/>
    </ligand>
</feature>
<reference evidence="5" key="1">
    <citation type="submission" date="2012-12" db="EMBL/GenBank/DDBJ databases">
        <authorList>
            <person name="Hellsten U."/>
            <person name="Grimwood J."/>
            <person name="Chapman J.A."/>
            <person name="Shapiro H."/>
            <person name="Aerts A."/>
            <person name="Otillar R.P."/>
            <person name="Terry A.Y."/>
            <person name="Boore J.L."/>
            <person name="Simakov O."/>
            <person name="Marletaz F."/>
            <person name="Cho S.-J."/>
            <person name="Edsinger-Gonzales E."/>
            <person name="Havlak P."/>
            <person name="Kuo D.-H."/>
            <person name="Larsson T."/>
            <person name="Lv J."/>
            <person name="Arendt D."/>
            <person name="Savage R."/>
            <person name="Osoegawa K."/>
            <person name="de Jong P."/>
            <person name="Lindberg D.R."/>
            <person name="Seaver E.C."/>
            <person name="Weisblat D.A."/>
            <person name="Putnam N.H."/>
            <person name="Grigoriev I.V."/>
            <person name="Rokhsar D.S."/>
        </authorList>
    </citation>
    <scope>NUCLEOTIDE SEQUENCE</scope>
</reference>
<dbReference type="Pfam" id="PF05147">
    <property type="entry name" value="LANC_like"/>
    <property type="match status" value="1"/>
</dbReference>
<dbReference type="PRINTS" id="PR01950">
    <property type="entry name" value="LANCSUPER"/>
</dbReference>
<dbReference type="InterPro" id="IPR007822">
    <property type="entry name" value="LANC-like"/>
</dbReference>
<proteinExistence type="inferred from homology"/>
<dbReference type="AlphaFoldDB" id="T1FM49"/>
<dbReference type="eggNOG" id="KOG2787">
    <property type="taxonomic scope" value="Eukaryota"/>
</dbReference>
<dbReference type="EMBL" id="AMQM01000408">
    <property type="status" value="NOT_ANNOTATED_CDS"/>
    <property type="molecule type" value="Genomic_DNA"/>
</dbReference>
<dbReference type="EMBL" id="KB096324">
    <property type="protein sequence ID" value="ESO05814.1"/>
    <property type="molecule type" value="Genomic_DNA"/>
</dbReference>
<dbReference type="Gene3D" id="1.50.10.10">
    <property type="match status" value="1"/>
</dbReference>
<dbReference type="GO" id="GO:0031179">
    <property type="term" value="P:peptide modification"/>
    <property type="evidence" value="ECO:0007669"/>
    <property type="project" value="InterPro"/>
</dbReference>
<keyword evidence="2" id="KW-0479">Metal-binding</keyword>
<dbReference type="GO" id="GO:0005975">
    <property type="term" value="P:carbohydrate metabolic process"/>
    <property type="evidence" value="ECO:0007669"/>
    <property type="project" value="InterPro"/>
</dbReference>
<comment type="similarity">
    <text evidence="1">Belongs to the LanC-like protein family.</text>
</comment>
<dbReference type="GeneID" id="20209898"/>
<dbReference type="CDD" id="cd04794">
    <property type="entry name" value="euk_LANCL"/>
    <property type="match status" value="1"/>
</dbReference>
<accession>T1FM49</accession>
<keyword evidence="5" id="KW-1185">Reference proteome</keyword>
<gene>
    <name evidence="4" type="primary">20209898</name>
    <name evidence="3" type="ORF">HELRODRAFT_184893</name>
</gene>
<keyword evidence="2" id="KW-0862">Zinc</keyword>
<dbReference type="OrthoDB" id="10257263at2759"/>
<dbReference type="PANTHER" id="PTHR12736:SF21">
    <property type="entry name" value="LANC-LIKE PROTEIN 2"/>
    <property type="match status" value="1"/>
</dbReference>
<dbReference type="InterPro" id="IPR020464">
    <property type="entry name" value="LanC-like_prot_euk"/>
</dbReference>
<evidence type="ECO:0000256" key="2">
    <source>
        <dbReference type="PIRSR" id="PIRSR607822-1"/>
    </source>
</evidence>
<feature type="binding site" evidence="2">
    <location>
        <position position="349"/>
    </location>
    <ligand>
        <name>Zn(2+)</name>
        <dbReference type="ChEBI" id="CHEBI:29105"/>
    </ligand>
</feature>
<evidence type="ECO:0000256" key="1">
    <source>
        <dbReference type="ARBA" id="ARBA00007179"/>
    </source>
</evidence>
<dbReference type="InterPro" id="IPR012341">
    <property type="entry name" value="6hp_glycosidase-like_sf"/>
</dbReference>
<dbReference type="KEGG" id="hro:HELRODRAFT_184893"/>
<dbReference type="EnsemblMetazoa" id="HelroT184893">
    <property type="protein sequence ID" value="HelroP184893"/>
    <property type="gene ID" value="HelroG184893"/>
</dbReference>
<dbReference type="Proteomes" id="UP000015101">
    <property type="component" value="Unassembled WGS sequence"/>
</dbReference>
<feature type="binding site" evidence="2">
    <location>
        <position position="303"/>
    </location>
    <ligand>
        <name>Zn(2+)</name>
        <dbReference type="ChEBI" id="CHEBI:29105"/>
    </ligand>
</feature>
<evidence type="ECO:0000313" key="4">
    <source>
        <dbReference type="EnsemblMetazoa" id="HelroP184893"/>
    </source>
</evidence>
<dbReference type="GO" id="GO:0046872">
    <property type="term" value="F:metal ion binding"/>
    <property type="evidence" value="ECO:0007669"/>
    <property type="project" value="UniProtKB-KW"/>
</dbReference>
<dbReference type="CTD" id="20209898"/>
<name>T1FM49_HELRO</name>
<organism evidence="4 5">
    <name type="scientific">Helobdella robusta</name>
    <name type="common">Californian leech</name>
    <dbReference type="NCBI Taxonomy" id="6412"/>
    <lineage>
        <taxon>Eukaryota</taxon>
        <taxon>Metazoa</taxon>
        <taxon>Spiralia</taxon>
        <taxon>Lophotrochozoa</taxon>
        <taxon>Annelida</taxon>
        <taxon>Clitellata</taxon>
        <taxon>Hirudinea</taxon>
        <taxon>Rhynchobdellida</taxon>
        <taxon>Glossiphoniidae</taxon>
        <taxon>Helobdella</taxon>
    </lineage>
</organism>
<evidence type="ECO:0008006" key="6">
    <source>
        <dbReference type="Google" id="ProtNLM"/>
    </source>
</evidence>
<reference evidence="4" key="3">
    <citation type="submission" date="2015-06" db="UniProtKB">
        <authorList>
            <consortium name="EnsemblMetazoa"/>
        </authorList>
    </citation>
    <scope>IDENTIFICATION</scope>
</reference>
<dbReference type="SUPFAM" id="SSF158745">
    <property type="entry name" value="LanC-like"/>
    <property type="match status" value="1"/>
</dbReference>
<protein>
    <recommendedName>
        <fullName evidence="6">LanC-like protein 2</fullName>
    </recommendedName>
</protein>
<dbReference type="GO" id="GO:0005886">
    <property type="term" value="C:plasma membrane"/>
    <property type="evidence" value="ECO:0000318"/>
    <property type="project" value="GO_Central"/>
</dbReference>
<dbReference type="HOGENOM" id="CLU_036244_0_1_1"/>
<evidence type="ECO:0000313" key="3">
    <source>
        <dbReference type="EMBL" id="ESO05814.1"/>
    </source>
</evidence>
<sequence length="426" mass="48425">MASSSKYSREFINSFPDYQESPSAHAAGTARLLRTSGSASAESYTDGKLDESLEARIRKQIQNLLAVLEVEYHIDWNDPSIYTGSSGVAYLYYHLYKNYDVDQKTKQAFLTKSVEIMKKTMKHIKNRAPSFIAGDAGPYCVGAIIFKADKKQDESEKCLKKFMDLFEKIDEDYDEPDEILYGKSGVLYALLFLRKHFGHERILDSMIMKLTKLILRSGQSRGQADGGEPPLMYQWHNKRYLGAAHGISGIIYMLLCVKDDPYIVKHMNDLIKPTIDYLITLKYPTGNFPSSLESSEDKLVQWCHGAPGWIYMLLSAHQIFDEPVYLRTAKECGKTTWERGLLKKGYGLCHGTAGNAYCFLALYNATENPKYLYRAIKFGEWCLDYGKHGARTPDRPFSLYEGMAGTIYFLADLLKPKEAKFPGFQV</sequence>
<dbReference type="InParanoid" id="T1FM49"/>
<reference evidence="3 5" key="2">
    <citation type="journal article" date="2013" name="Nature">
        <title>Insights into bilaterian evolution from three spiralian genomes.</title>
        <authorList>
            <person name="Simakov O."/>
            <person name="Marletaz F."/>
            <person name="Cho S.J."/>
            <person name="Edsinger-Gonzales E."/>
            <person name="Havlak P."/>
            <person name="Hellsten U."/>
            <person name="Kuo D.H."/>
            <person name="Larsson T."/>
            <person name="Lv J."/>
            <person name="Arendt D."/>
            <person name="Savage R."/>
            <person name="Osoegawa K."/>
            <person name="de Jong P."/>
            <person name="Grimwood J."/>
            <person name="Chapman J.A."/>
            <person name="Shapiro H."/>
            <person name="Aerts A."/>
            <person name="Otillar R.P."/>
            <person name="Terry A.Y."/>
            <person name="Boore J.L."/>
            <person name="Grigoriev I.V."/>
            <person name="Lindberg D.R."/>
            <person name="Seaver E.C."/>
            <person name="Weisblat D.A."/>
            <person name="Putnam N.H."/>
            <person name="Rokhsar D.S."/>
        </authorList>
    </citation>
    <scope>NUCLEOTIDE SEQUENCE</scope>
</reference>